<name>A0A0L0C0B1_LUCCU</name>
<evidence type="ECO:0000313" key="2">
    <source>
        <dbReference type="Proteomes" id="UP000037069"/>
    </source>
</evidence>
<accession>A0A0L0C0B1</accession>
<gene>
    <name evidence="1" type="ORF">FF38_06278</name>
</gene>
<evidence type="ECO:0000313" key="1">
    <source>
        <dbReference type="EMBL" id="KNC25728.1"/>
    </source>
</evidence>
<keyword evidence="2" id="KW-1185">Reference proteome</keyword>
<sequence length="163" mass="18590">MSSANWSRVRKASLDYCGVGFFGIQYASDRLLDISIEDILEKSPFQDQLELALVLGPGNEVETSVSLWSKVLCLLWQQKQLILLLQFLTKCVLEKQLRHKLSLDSVGFDVAERISVTDSKVLYRLVRNKSKSDHFGIDVLFFKPCSHRVKVESGSLLEQKKQK</sequence>
<dbReference type="EMBL" id="JRES01001073">
    <property type="protein sequence ID" value="KNC25728.1"/>
    <property type="molecule type" value="Genomic_DNA"/>
</dbReference>
<comment type="caution">
    <text evidence="1">The sequence shown here is derived from an EMBL/GenBank/DDBJ whole genome shotgun (WGS) entry which is preliminary data.</text>
</comment>
<protein>
    <submittedName>
        <fullName evidence="1">Uncharacterized protein</fullName>
    </submittedName>
</protein>
<dbReference type="AlphaFoldDB" id="A0A0L0C0B1"/>
<proteinExistence type="predicted"/>
<organism evidence="1 2">
    <name type="scientific">Lucilia cuprina</name>
    <name type="common">Green bottle fly</name>
    <name type="synonym">Australian sheep blowfly</name>
    <dbReference type="NCBI Taxonomy" id="7375"/>
    <lineage>
        <taxon>Eukaryota</taxon>
        <taxon>Metazoa</taxon>
        <taxon>Ecdysozoa</taxon>
        <taxon>Arthropoda</taxon>
        <taxon>Hexapoda</taxon>
        <taxon>Insecta</taxon>
        <taxon>Pterygota</taxon>
        <taxon>Neoptera</taxon>
        <taxon>Endopterygota</taxon>
        <taxon>Diptera</taxon>
        <taxon>Brachycera</taxon>
        <taxon>Muscomorpha</taxon>
        <taxon>Oestroidea</taxon>
        <taxon>Calliphoridae</taxon>
        <taxon>Luciliinae</taxon>
        <taxon>Lucilia</taxon>
    </lineage>
</organism>
<reference evidence="1 2" key="1">
    <citation type="journal article" date="2015" name="Nat. Commun.">
        <title>Lucilia cuprina genome unlocks parasitic fly biology to underpin future interventions.</title>
        <authorList>
            <person name="Anstead C.A."/>
            <person name="Korhonen P.K."/>
            <person name="Young N.D."/>
            <person name="Hall R.S."/>
            <person name="Jex A.R."/>
            <person name="Murali S.C."/>
            <person name="Hughes D.S."/>
            <person name="Lee S.F."/>
            <person name="Perry T."/>
            <person name="Stroehlein A.J."/>
            <person name="Ansell B.R."/>
            <person name="Breugelmans B."/>
            <person name="Hofmann A."/>
            <person name="Qu J."/>
            <person name="Dugan S."/>
            <person name="Lee S.L."/>
            <person name="Chao H."/>
            <person name="Dinh H."/>
            <person name="Han Y."/>
            <person name="Doddapaneni H.V."/>
            <person name="Worley K.C."/>
            <person name="Muzny D.M."/>
            <person name="Ioannidis P."/>
            <person name="Waterhouse R.M."/>
            <person name="Zdobnov E.M."/>
            <person name="James P.J."/>
            <person name="Bagnall N.H."/>
            <person name="Kotze A.C."/>
            <person name="Gibbs R.A."/>
            <person name="Richards S."/>
            <person name="Batterham P."/>
            <person name="Gasser R.B."/>
        </authorList>
    </citation>
    <scope>NUCLEOTIDE SEQUENCE [LARGE SCALE GENOMIC DNA]</scope>
    <source>
        <strain evidence="1 2">LS</strain>
        <tissue evidence="1">Full body</tissue>
    </source>
</reference>
<dbReference type="Proteomes" id="UP000037069">
    <property type="component" value="Unassembled WGS sequence"/>
</dbReference>